<dbReference type="Gene3D" id="3.40.50.1820">
    <property type="entry name" value="alpha/beta hydrolase"/>
    <property type="match status" value="1"/>
</dbReference>
<keyword evidence="6" id="KW-1185">Reference proteome</keyword>
<accession>A0A0F7TQ81</accession>
<evidence type="ECO:0000313" key="5">
    <source>
        <dbReference type="EMBL" id="CEJ58899.1"/>
    </source>
</evidence>
<dbReference type="GO" id="GO:0072330">
    <property type="term" value="P:monocarboxylic acid biosynthetic process"/>
    <property type="evidence" value="ECO:0007669"/>
    <property type="project" value="UniProtKB-ARBA"/>
</dbReference>
<evidence type="ECO:0000256" key="2">
    <source>
        <dbReference type="ARBA" id="ARBA00022801"/>
    </source>
</evidence>
<dbReference type="InterPro" id="IPR002018">
    <property type="entry name" value="CarbesteraseB"/>
</dbReference>
<dbReference type="Pfam" id="PF00135">
    <property type="entry name" value="COesterase"/>
    <property type="match status" value="1"/>
</dbReference>
<dbReference type="SUPFAM" id="SSF53474">
    <property type="entry name" value="alpha/beta-Hydrolases"/>
    <property type="match status" value="1"/>
</dbReference>
<keyword evidence="2 3" id="KW-0378">Hydrolase</keyword>
<dbReference type="AlphaFoldDB" id="A0A0F7TQ81"/>
<feature type="domain" description="Carboxylesterase type B" evidence="4">
    <location>
        <begin position="134"/>
        <end position="615"/>
    </location>
</feature>
<dbReference type="InterPro" id="IPR019826">
    <property type="entry name" value="Carboxylesterase_B_AS"/>
</dbReference>
<organism evidence="5 6">
    <name type="scientific">Penicillium brasilianum</name>
    <dbReference type="NCBI Taxonomy" id="104259"/>
    <lineage>
        <taxon>Eukaryota</taxon>
        <taxon>Fungi</taxon>
        <taxon>Dikarya</taxon>
        <taxon>Ascomycota</taxon>
        <taxon>Pezizomycotina</taxon>
        <taxon>Eurotiomycetes</taxon>
        <taxon>Eurotiomycetidae</taxon>
        <taxon>Eurotiales</taxon>
        <taxon>Aspergillaceae</taxon>
        <taxon>Penicillium</taxon>
    </lineage>
</organism>
<protein>
    <recommendedName>
        <fullName evidence="3">Carboxylic ester hydrolase</fullName>
        <ecNumber evidence="3">3.1.1.-</ecNumber>
    </recommendedName>
</protein>
<proteinExistence type="inferred from homology"/>
<dbReference type="PROSITE" id="PS00122">
    <property type="entry name" value="CARBOXYLESTERASE_B_1"/>
    <property type="match status" value="1"/>
</dbReference>
<dbReference type="InterPro" id="IPR050309">
    <property type="entry name" value="Type-B_Carboxylest/Lipase"/>
</dbReference>
<sequence>MIRYRSFRRWITISLSPSQSRPNLALQLRPSGLSIQFIEMQRAELCTGPMILARRKFPCYTSGYSPYTQREKDCDRNKYLGCTSHTATFDPLTVEIALCYQLPRFPPVYFLNPGWFIRHANRIKMSFQTPVSTVSTHIGGLGTIDGFHYANGVEQYCGIPYASLSKRWTRSILSTTWENDYHNGTQLGNDMPRPQGPGYNTTNVFIPVPPNPNFPRHPEVDEKTALVLNIVVPQHPRLEEEKFPVLAWIHGGSLLFGSANYGIYDAVNLVSHSVDIGWPVVVVSFNYRLGLGGFLASAKIGEELKADGFEGNGNFGFTDQKVAMEWIQEYVGQFGGDRDNVTVFGQSAGGVSIGHQMTANNPMKFDRAICMSGLGSTLAPLDLYEHEALFDATCRYFSIDPKAADALIRLREVPEQDMANADHIIQGVPSGVGNPCNDGWFYASDPRRQSQAEAPAWLKSFMIGDVHDEGVIFTMNVMNDTYETVRQTLLESIQNELYVDRILLEYGITQNTSGLDLNQKICDMGGEAVFKIQNYLTANVNKRMRDEKAIFKYHFDQRSRLDNALNGMAYHGFDVAYLFGNLDNKLTAKESAMGCNMASAWIRFAWGQEPWWTEFWEVWGPDSLGQLETEEEDEHVRFYSRFKRLLSWGSGGLWERYLVALNHLLMKRGTSRTFEHGVDAGS</sequence>
<evidence type="ECO:0000256" key="1">
    <source>
        <dbReference type="ARBA" id="ARBA00005964"/>
    </source>
</evidence>
<evidence type="ECO:0000259" key="4">
    <source>
        <dbReference type="Pfam" id="PF00135"/>
    </source>
</evidence>
<reference evidence="6" key="1">
    <citation type="journal article" date="2015" name="Genome Announc.">
        <title>Draft genome sequence of the fungus Penicillium brasilianum MG11.</title>
        <authorList>
            <person name="Horn F."/>
            <person name="Linde J."/>
            <person name="Mattern D.J."/>
            <person name="Walther G."/>
            <person name="Guthke R."/>
            <person name="Brakhage A.A."/>
            <person name="Valiante V."/>
        </authorList>
    </citation>
    <scope>NUCLEOTIDE SEQUENCE [LARGE SCALE GENOMIC DNA]</scope>
    <source>
        <strain evidence="6">MG11</strain>
    </source>
</reference>
<evidence type="ECO:0000313" key="6">
    <source>
        <dbReference type="Proteomes" id="UP000042958"/>
    </source>
</evidence>
<dbReference type="Proteomes" id="UP000042958">
    <property type="component" value="Unassembled WGS sequence"/>
</dbReference>
<evidence type="ECO:0000256" key="3">
    <source>
        <dbReference type="RuleBase" id="RU361235"/>
    </source>
</evidence>
<dbReference type="PANTHER" id="PTHR11559">
    <property type="entry name" value="CARBOXYLESTERASE"/>
    <property type="match status" value="1"/>
</dbReference>
<name>A0A0F7TQ81_PENBI</name>
<gene>
    <name evidence="5" type="ORF">PMG11_07543</name>
</gene>
<dbReference type="GO" id="GO:0016787">
    <property type="term" value="F:hydrolase activity"/>
    <property type="evidence" value="ECO:0007669"/>
    <property type="project" value="UniProtKB-KW"/>
</dbReference>
<dbReference type="EMBL" id="CDHK01000006">
    <property type="protein sequence ID" value="CEJ58899.1"/>
    <property type="molecule type" value="Genomic_DNA"/>
</dbReference>
<comment type="similarity">
    <text evidence="1 3">Belongs to the type-B carboxylesterase/lipase family.</text>
</comment>
<dbReference type="InterPro" id="IPR029058">
    <property type="entry name" value="AB_hydrolase_fold"/>
</dbReference>
<dbReference type="OrthoDB" id="6846267at2759"/>
<dbReference type="ESTHER" id="9euro-a0a0f7tq81">
    <property type="family name" value="Fungal_carboxylesterase_lipase"/>
</dbReference>
<dbReference type="EC" id="3.1.1.-" evidence="3"/>
<dbReference type="GO" id="GO:0017000">
    <property type="term" value="P:antibiotic biosynthetic process"/>
    <property type="evidence" value="ECO:0007669"/>
    <property type="project" value="UniProtKB-ARBA"/>
</dbReference>
<dbReference type="STRING" id="104259.A0A0F7TQ81"/>